<evidence type="ECO:0000259" key="1">
    <source>
        <dbReference type="Pfam" id="PF08241"/>
    </source>
</evidence>
<dbReference type="GO" id="GO:0008757">
    <property type="term" value="F:S-adenosylmethionine-dependent methyltransferase activity"/>
    <property type="evidence" value="ECO:0007669"/>
    <property type="project" value="InterPro"/>
</dbReference>
<keyword evidence="2" id="KW-0489">Methyltransferase</keyword>
<dbReference type="InterPro" id="IPR013216">
    <property type="entry name" value="Methyltransf_11"/>
</dbReference>
<dbReference type="PANTHER" id="PTHR45036:SF1">
    <property type="entry name" value="METHYLTRANSFERASE LIKE 7A"/>
    <property type="match status" value="1"/>
</dbReference>
<accession>A0A0D6ZAK8</accession>
<dbReference type="Gene3D" id="3.40.50.150">
    <property type="entry name" value="Vaccinia Virus protein VP39"/>
    <property type="match status" value="1"/>
</dbReference>
<sequence>MDQKLNEKIKKRYNRVSKIYDSMDKMIREDWRRDLLNEATGKVLEAGVGTGANLASYPDSIQSLTGVDFSSEMLKYAKQKAPSLTVPYPIELIEADIQELPFPDHTFDTIVSVCVFCSVPDPVQGLKELRRVCKPDGQILMLEHMRSENQVAGLAMDLLNPVTVRMWGANINRETMENIKAAGLSVIGEKRLMGSIMRRLELSPAK</sequence>
<dbReference type="CDD" id="cd02440">
    <property type="entry name" value="AdoMet_MTases"/>
    <property type="match status" value="1"/>
</dbReference>
<dbReference type="Proteomes" id="UP000032512">
    <property type="component" value="Unassembled WGS sequence"/>
</dbReference>
<dbReference type="InterPro" id="IPR029063">
    <property type="entry name" value="SAM-dependent_MTases_sf"/>
</dbReference>
<dbReference type="PATRIC" id="fig|285983.3.peg.3813"/>
<dbReference type="PANTHER" id="PTHR45036">
    <property type="entry name" value="METHYLTRANSFERASE LIKE 7B"/>
    <property type="match status" value="1"/>
</dbReference>
<dbReference type="Pfam" id="PF08241">
    <property type="entry name" value="Methyltransf_11"/>
    <property type="match status" value="1"/>
</dbReference>
<dbReference type="GO" id="GO:0032259">
    <property type="term" value="P:methylation"/>
    <property type="evidence" value="ECO:0007669"/>
    <property type="project" value="UniProtKB-KW"/>
</dbReference>
<dbReference type="OrthoDB" id="9772751at2"/>
<proteinExistence type="predicted"/>
<comment type="caution">
    <text evidence="2">The sequence shown here is derived from an EMBL/GenBank/DDBJ whole genome shotgun (WGS) entry which is preliminary data.</text>
</comment>
<evidence type="ECO:0000313" key="2">
    <source>
        <dbReference type="EMBL" id="KIY22819.1"/>
    </source>
</evidence>
<dbReference type="SUPFAM" id="SSF53335">
    <property type="entry name" value="S-adenosyl-L-methionine-dependent methyltransferases"/>
    <property type="match status" value="1"/>
</dbReference>
<organism evidence="2 3">
    <name type="scientific">Mesobacillus subterraneus</name>
    <dbReference type="NCBI Taxonomy" id="285983"/>
    <lineage>
        <taxon>Bacteria</taxon>
        <taxon>Bacillati</taxon>
        <taxon>Bacillota</taxon>
        <taxon>Bacilli</taxon>
        <taxon>Bacillales</taxon>
        <taxon>Bacillaceae</taxon>
        <taxon>Mesobacillus</taxon>
    </lineage>
</organism>
<name>A0A0D6ZAK8_9BACI</name>
<dbReference type="InterPro" id="IPR052356">
    <property type="entry name" value="Thiol_S-MT"/>
</dbReference>
<feature type="domain" description="Methyltransferase type 11" evidence="1">
    <location>
        <begin position="44"/>
        <end position="140"/>
    </location>
</feature>
<protein>
    <submittedName>
        <fullName evidence="2">Methyltransferase type 11</fullName>
    </submittedName>
</protein>
<reference evidence="2 3" key="1">
    <citation type="submission" date="2015-01" db="EMBL/GenBank/DDBJ databases">
        <title>Draft genome sequences of the supercritical CO2 tolerant bacteria Bacillus subterraneus MITOT1 and Bacillus cereus MIT0214.</title>
        <authorList>
            <person name="Peet K.C."/>
            <person name="Thompson J.R."/>
        </authorList>
    </citation>
    <scope>NUCLEOTIDE SEQUENCE [LARGE SCALE GENOMIC DNA]</scope>
    <source>
        <strain evidence="2 3">MITOT1</strain>
    </source>
</reference>
<keyword evidence="3" id="KW-1185">Reference proteome</keyword>
<gene>
    <name evidence="2" type="ORF">UB32_06295</name>
</gene>
<evidence type="ECO:0000313" key="3">
    <source>
        <dbReference type="Proteomes" id="UP000032512"/>
    </source>
</evidence>
<dbReference type="EMBL" id="JXIQ01000036">
    <property type="protein sequence ID" value="KIY22819.1"/>
    <property type="molecule type" value="Genomic_DNA"/>
</dbReference>
<keyword evidence="2" id="KW-0808">Transferase</keyword>
<dbReference type="AlphaFoldDB" id="A0A0D6ZAK8"/>